<reference evidence="1" key="1">
    <citation type="journal article" date="2019" name="Database">
        <title>The radish genome database (RadishGD): an integrated information resource for radish genomics.</title>
        <authorList>
            <person name="Yu H.J."/>
            <person name="Baek S."/>
            <person name="Lee Y.J."/>
            <person name="Cho A."/>
            <person name="Mun J.H."/>
        </authorList>
    </citation>
    <scope>NUCLEOTIDE SEQUENCE [LARGE SCALE GENOMIC DNA]</scope>
    <source>
        <strain evidence="1">cv. WK10039</strain>
    </source>
</reference>
<reference evidence="2" key="2">
    <citation type="submission" date="2025-08" db="UniProtKB">
        <authorList>
            <consortium name="RefSeq"/>
        </authorList>
    </citation>
    <scope>IDENTIFICATION</scope>
    <source>
        <tissue evidence="2">Leaf</tissue>
    </source>
</reference>
<dbReference type="Proteomes" id="UP000504610">
    <property type="component" value="Chromosome 3"/>
</dbReference>
<evidence type="ECO:0000313" key="2">
    <source>
        <dbReference type="RefSeq" id="XP_056860592.1"/>
    </source>
</evidence>
<evidence type="ECO:0000313" key="1">
    <source>
        <dbReference type="Proteomes" id="UP000504610"/>
    </source>
</evidence>
<protein>
    <submittedName>
        <fullName evidence="2">Uncharacterized protein LOC108846637</fullName>
    </submittedName>
</protein>
<proteinExistence type="predicted"/>
<sequence length="172" mass="20029">MRNLLMKNLLLSQLLKILHLLTMMIQKMSLRMLNLLLKRQLLLPRLQAVLIHLTKILMRKVKRRSLHLKRLPRLLKRRAVNADVEMVDAEPQQPKTPATPATGGTKTLFAVRTCLKRLVKLLMLDLLRIRMMAVSEALAMLSFLLLKMHRRHALTEHFASCGEITRNCLHRH</sequence>
<dbReference type="GeneID" id="108846637"/>
<dbReference type="RefSeq" id="XP_056860592.1">
    <property type="nucleotide sequence ID" value="XM_057004612.1"/>
</dbReference>
<accession>A0A9W3D9V9</accession>
<gene>
    <name evidence="2" type="primary">LOC108846637</name>
</gene>
<dbReference type="KEGG" id="rsz:108846637"/>
<organism evidence="1 2">
    <name type="scientific">Raphanus sativus</name>
    <name type="common">Radish</name>
    <name type="synonym">Raphanus raphanistrum var. sativus</name>
    <dbReference type="NCBI Taxonomy" id="3726"/>
    <lineage>
        <taxon>Eukaryota</taxon>
        <taxon>Viridiplantae</taxon>
        <taxon>Streptophyta</taxon>
        <taxon>Embryophyta</taxon>
        <taxon>Tracheophyta</taxon>
        <taxon>Spermatophyta</taxon>
        <taxon>Magnoliopsida</taxon>
        <taxon>eudicotyledons</taxon>
        <taxon>Gunneridae</taxon>
        <taxon>Pentapetalae</taxon>
        <taxon>rosids</taxon>
        <taxon>malvids</taxon>
        <taxon>Brassicales</taxon>
        <taxon>Brassicaceae</taxon>
        <taxon>Brassiceae</taxon>
        <taxon>Raphanus</taxon>
    </lineage>
</organism>
<keyword evidence="1" id="KW-1185">Reference proteome</keyword>
<dbReference type="AlphaFoldDB" id="A0A9W3D9V9"/>
<name>A0A9W3D9V9_RAPSA</name>